<gene>
    <name evidence="10" type="ORF">EAS64_11630</name>
</gene>
<evidence type="ECO:0000256" key="7">
    <source>
        <dbReference type="SAM" id="Phobius"/>
    </source>
</evidence>
<dbReference type="EMBL" id="RPFW01000002">
    <property type="protein sequence ID" value="TVZ05229.1"/>
    <property type="molecule type" value="Genomic_DNA"/>
</dbReference>
<evidence type="ECO:0000256" key="1">
    <source>
        <dbReference type="ARBA" id="ARBA00004651"/>
    </source>
</evidence>
<dbReference type="GO" id="GO:0016887">
    <property type="term" value="F:ATP hydrolysis activity"/>
    <property type="evidence" value="ECO:0007669"/>
    <property type="project" value="InterPro"/>
</dbReference>
<dbReference type="SUPFAM" id="SSF52540">
    <property type="entry name" value="P-loop containing nucleoside triphosphate hydrolases"/>
    <property type="match status" value="1"/>
</dbReference>
<dbReference type="SUPFAM" id="SSF90123">
    <property type="entry name" value="ABC transporter transmembrane region"/>
    <property type="match status" value="1"/>
</dbReference>
<feature type="transmembrane region" description="Helical" evidence="7">
    <location>
        <begin position="213"/>
        <end position="230"/>
    </location>
</feature>
<dbReference type="Gene3D" id="1.20.1560.10">
    <property type="entry name" value="ABC transporter type 1, transmembrane domain"/>
    <property type="match status" value="1"/>
</dbReference>
<dbReference type="InterPro" id="IPR039421">
    <property type="entry name" value="Type_1_exporter"/>
</dbReference>
<dbReference type="GO" id="GO:0015421">
    <property type="term" value="F:ABC-type oligopeptide transporter activity"/>
    <property type="evidence" value="ECO:0007669"/>
    <property type="project" value="TreeGrafter"/>
</dbReference>
<feature type="transmembrane region" description="Helical" evidence="7">
    <location>
        <begin position="110"/>
        <end position="135"/>
    </location>
</feature>
<dbReference type="PROSITE" id="PS50893">
    <property type="entry name" value="ABC_TRANSPORTER_2"/>
    <property type="match status" value="1"/>
</dbReference>
<keyword evidence="2 7" id="KW-0812">Transmembrane</keyword>
<protein>
    <submittedName>
        <fullName evidence="10">ABC transporter ATP-binding protein</fullName>
    </submittedName>
</protein>
<dbReference type="InterPro" id="IPR003593">
    <property type="entry name" value="AAA+_ATPase"/>
</dbReference>
<dbReference type="PANTHER" id="PTHR43394">
    <property type="entry name" value="ATP-DEPENDENT PERMEASE MDL1, MITOCHONDRIAL"/>
    <property type="match status" value="1"/>
</dbReference>
<evidence type="ECO:0000313" key="10">
    <source>
        <dbReference type="EMBL" id="TVZ05229.1"/>
    </source>
</evidence>
<keyword evidence="5 7" id="KW-1133">Transmembrane helix</keyword>
<feature type="transmembrane region" description="Helical" evidence="7">
    <location>
        <begin position="315"/>
        <end position="340"/>
    </location>
</feature>
<dbReference type="OrthoDB" id="9806127at2"/>
<dbReference type="RefSeq" id="WP_145852932.1">
    <property type="nucleotide sequence ID" value="NZ_RPFW01000002.1"/>
</dbReference>
<evidence type="ECO:0000256" key="6">
    <source>
        <dbReference type="ARBA" id="ARBA00023136"/>
    </source>
</evidence>
<dbReference type="InterPro" id="IPR027417">
    <property type="entry name" value="P-loop_NTPase"/>
</dbReference>
<dbReference type="Proteomes" id="UP000460272">
    <property type="component" value="Unassembled WGS sequence"/>
</dbReference>
<dbReference type="GO" id="GO:0005886">
    <property type="term" value="C:plasma membrane"/>
    <property type="evidence" value="ECO:0007669"/>
    <property type="project" value="UniProtKB-SubCell"/>
</dbReference>
<keyword evidence="4 10" id="KW-0067">ATP-binding</keyword>
<dbReference type="CDD" id="cd03228">
    <property type="entry name" value="ABCC_MRP_Like"/>
    <property type="match status" value="1"/>
</dbReference>
<evidence type="ECO:0000256" key="4">
    <source>
        <dbReference type="ARBA" id="ARBA00022840"/>
    </source>
</evidence>
<dbReference type="AlphaFoldDB" id="A0A6P2C1E9"/>
<evidence type="ECO:0000313" key="11">
    <source>
        <dbReference type="Proteomes" id="UP000460272"/>
    </source>
</evidence>
<feature type="transmembrane region" description="Helical" evidence="7">
    <location>
        <begin position="186"/>
        <end position="207"/>
    </location>
</feature>
<evidence type="ECO:0000256" key="5">
    <source>
        <dbReference type="ARBA" id="ARBA00022989"/>
    </source>
</evidence>
<evidence type="ECO:0000259" key="9">
    <source>
        <dbReference type="PROSITE" id="PS50929"/>
    </source>
</evidence>
<evidence type="ECO:0000256" key="2">
    <source>
        <dbReference type="ARBA" id="ARBA00022692"/>
    </source>
</evidence>
<name>A0A6P2C1E9_9ACTN</name>
<comment type="caution">
    <text evidence="10">The sequence shown here is derived from an EMBL/GenBank/DDBJ whole genome shotgun (WGS) entry which is preliminary data.</text>
</comment>
<evidence type="ECO:0000259" key="8">
    <source>
        <dbReference type="PROSITE" id="PS50893"/>
    </source>
</evidence>
<feature type="transmembrane region" description="Helical" evidence="7">
    <location>
        <begin position="70"/>
        <end position="90"/>
    </location>
</feature>
<proteinExistence type="predicted"/>
<dbReference type="GO" id="GO:0005524">
    <property type="term" value="F:ATP binding"/>
    <property type="evidence" value="ECO:0007669"/>
    <property type="project" value="UniProtKB-KW"/>
</dbReference>
<dbReference type="PROSITE" id="PS50929">
    <property type="entry name" value="ABC_TM1F"/>
    <property type="match status" value="1"/>
</dbReference>
<dbReference type="Gene3D" id="3.40.50.300">
    <property type="entry name" value="P-loop containing nucleotide triphosphate hydrolases"/>
    <property type="match status" value="1"/>
</dbReference>
<dbReference type="PANTHER" id="PTHR43394:SF1">
    <property type="entry name" value="ATP-BINDING CASSETTE SUB-FAMILY B MEMBER 10, MITOCHONDRIAL"/>
    <property type="match status" value="1"/>
</dbReference>
<keyword evidence="3" id="KW-0547">Nucleotide-binding</keyword>
<dbReference type="InterPro" id="IPR011527">
    <property type="entry name" value="ABC1_TM_dom"/>
</dbReference>
<feature type="domain" description="ABC transporter" evidence="8">
    <location>
        <begin position="393"/>
        <end position="630"/>
    </location>
</feature>
<sequence>MASAWRRVRQAGGQRAGAASDDELAELTTHFWRAYDERMATVKFGDVARRFPALVGQAVTLGWQANRRDIVATISLNLISGVFGGYALFATTGVLEALFAGGPTPHRVRAALPSLILVATATAVRSGVATAAGWAQSRLEPQVTQVVEVRLYDLTTQVELAAFDEPDFHDRMQRARDRGVYSASQLVNDVINFITAFAGLASATVVVGLLQPILVVVLLLAQLPGAWAAVRTARISYLTRFALVDSYRRKYILADLIAERRTAAELRSFTMRAYLIDRVARLAAYTRSAELRAARQETATTAVGKALGGIATAGVYTVLGVLLAAGWLALSVAGTAVLALRSAAGSLQQLMYSVNQCYEDGLYFSDYMAFCADAQTRIPPPASAAVPQDFARIVASGVTFSYPGAEQPSLHEVSVEIGRGEVVALVGENGSGKTTLAKILAGLYRPQDGTVYWDGVSIAEMNGEPLRERIAVIAQDHGHWPLSVRDNIVMGRLLDESLLAAAAAGSGADAVIAELDRGYDTLLAREFKDGAELSGGQWQRIAAARGFYRTAPLLIMDEPTAALDARAEYALFSSLRTLANDRTVLLITHRLASVRHADRIYVLDHGNVAESGTHADLMALGGQYAELYTLQASQYETTP</sequence>
<comment type="subcellular location">
    <subcellularLocation>
        <location evidence="1">Cell membrane</location>
        <topology evidence="1">Multi-pass membrane protein</topology>
    </subcellularLocation>
</comment>
<evidence type="ECO:0000256" key="3">
    <source>
        <dbReference type="ARBA" id="ARBA00022741"/>
    </source>
</evidence>
<feature type="domain" description="ABC transmembrane type-1" evidence="9">
    <location>
        <begin position="71"/>
        <end position="359"/>
    </location>
</feature>
<dbReference type="Pfam" id="PF00005">
    <property type="entry name" value="ABC_tran"/>
    <property type="match status" value="1"/>
</dbReference>
<accession>A0A6P2C1E9</accession>
<dbReference type="InterPro" id="IPR036640">
    <property type="entry name" value="ABC1_TM_sf"/>
</dbReference>
<keyword evidence="6 7" id="KW-0472">Membrane</keyword>
<keyword evidence="11" id="KW-1185">Reference proteome</keyword>
<dbReference type="InterPro" id="IPR003439">
    <property type="entry name" value="ABC_transporter-like_ATP-bd"/>
</dbReference>
<organism evidence="10 11">
    <name type="scientific">Trebonia kvetii</name>
    <dbReference type="NCBI Taxonomy" id="2480626"/>
    <lineage>
        <taxon>Bacteria</taxon>
        <taxon>Bacillati</taxon>
        <taxon>Actinomycetota</taxon>
        <taxon>Actinomycetes</taxon>
        <taxon>Streptosporangiales</taxon>
        <taxon>Treboniaceae</taxon>
        <taxon>Trebonia</taxon>
    </lineage>
</organism>
<reference evidence="10 11" key="1">
    <citation type="submission" date="2018-11" db="EMBL/GenBank/DDBJ databases">
        <title>Trebonia kvetii gen.nov., sp.nov., a novel acidophilic actinobacterium, and proposal of the new actinobacterial family Treboniaceae fam. nov.</title>
        <authorList>
            <person name="Rapoport D."/>
            <person name="Sagova-Mareckova M."/>
            <person name="Sedlacek I."/>
            <person name="Provaznik J."/>
            <person name="Kralova S."/>
            <person name="Pavlinic D."/>
            <person name="Benes V."/>
            <person name="Kopecky J."/>
        </authorList>
    </citation>
    <scope>NUCLEOTIDE SEQUENCE [LARGE SCALE GENOMIC DNA]</scope>
    <source>
        <strain evidence="10 11">15Tr583</strain>
    </source>
</reference>
<dbReference type="SMART" id="SM00382">
    <property type="entry name" value="AAA"/>
    <property type="match status" value="1"/>
</dbReference>